<feature type="compositionally biased region" description="Acidic residues" evidence="1">
    <location>
        <begin position="74"/>
        <end position="85"/>
    </location>
</feature>
<organism evidence="2 3">
    <name type="scientific">Bathycoccus prasinos</name>
    <dbReference type="NCBI Taxonomy" id="41875"/>
    <lineage>
        <taxon>Eukaryota</taxon>
        <taxon>Viridiplantae</taxon>
        <taxon>Chlorophyta</taxon>
        <taxon>Mamiellophyceae</taxon>
        <taxon>Mamiellales</taxon>
        <taxon>Bathycoccaceae</taxon>
        <taxon>Bathycoccus</taxon>
    </lineage>
</organism>
<gene>
    <name evidence="2" type="ORF">Bathy01g01230</name>
</gene>
<dbReference type="GeneID" id="19017859"/>
<evidence type="ECO:0000313" key="3">
    <source>
        <dbReference type="Proteomes" id="UP000198341"/>
    </source>
</evidence>
<feature type="compositionally biased region" description="Acidic residues" evidence="1">
    <location>
        <begin position="490"/>
        <end position="514"/>
    </location>
</feature>
<protein>
    <submittedName>
        <fullName evidence="2">Uncharacterized protein</fullName>
    </submittedName>
</protein>
<feature type="region of interest" description="Disordered" evidence="1">
    <location>
        <begin position="666"/>
        <end position="691"/>
    </location>
</feature>
<feature type="region of interest" description="Disordered" evidence="1">
    <location>
        <begin position="397"/>
        <end position="541"/>
    </location>
</feature>
<dbReference type="Proteomes" id="UP000198341">
    <property type="component" value="Chromosome 1"/>
</dbReference>
<dbReference type="RefSeq" id="XP_007515453.1">
    <property type="nucleotide sequence ID" value="XM_007515391.1"/>
</dbReference>
<evidence type="ECO:0000313" key="2">
    <source>
        <dbReference type="EMBL" id="CCO14332.1"/>
    </source>
</evidence>
<accession>K8E9E4</accession>
<name>K8E9E4_9CHLO</name>
<reference evidence="2 3" key="1">
    <citation type="submission" date="2011-10" db="EMBL/GenBank/DDBJ databases">
        <authorList>
            <person name="Genoscope - CEA"/>
        </authorList>
    </citation>
    <scope>NUCLEOTIDE SEQUENCE [LARGE SCALE GENOMIC DNA]</scope>
    <source>
        <strain evidence="2 3">RCC 1105</strain>
    </source>
</reference>
<proteinExistence type="predicted"/>
<sequence length="691" mass="78019">MFPWASTVRMPRETLARIAREQRKDGVTIQFRVLPAPVSSSRHLPEDDEEKNLRREKMMVVSVMKVTTKKKEEGEDDEEEEEEEEIARFESRENELVPGDLCEVEERMSGGVDASASVVAKLARKFHPTRDETAKNQAGAKCKTRTDMLVQKKNEKFNTKLLGNYERRPEEDATAVVTTTTKVVSEALMAAKAGSAQTHHNNDRNANTNEALALHNNKTTAVNGGRIGTEELEKMAKRRISLVRATILLAESKNSESLVVATTSKAVEKEQVSQKPLTSAAMNSEIVCRECIFSLLHERKLSKDALREAIVRGFESATKLNRKKQLREQILETPLRDTFERALKEVANFRAPGRYELKRERVEEGRRANASASLWIVQEEDVNANAPIMVNVKRARAEEVDNDEDERGGSKKKNDVLTPPLFLESRNREKEEAARKKRSNQGGPQAVSPVYQPEELVQRALKDKSSSSSDDDDDDDVSESDDGSSGSLDSDTDSSDSDSEDSSEIDSSDSESDEVLGGVQERASSKKRKPSSSECLTDDSDTEWQTFESKDGKAVLKLFRRIGRNKIRPITEAHLAAWNVAFNEYWSIHRRLHEHGAKISLCEDLVAIYENSFTKKEKKRNQSKYENAKSDLARFRAPESEAYRHRMRTVLEEIDAAFGGKTREKLQSFARKRNAAAEKKKKAKKKRKSRL</sequence>
<dbReference type="KEGG" id="bpg:Bathy01g01230"/>
<feature type="compositionally biased region" description="Basic and acidic residues" evidence="1">
    <location>
        <begin position="425"/>
        <end position="434"/>
    </location>
</feature>
<dbReference type="AlphaFoldDB" id="K8E9E4"/>
<keyword evidence="3" id="KW-1185">Reference proteome</keyword>
<feature type="region of interest" description="Disordered" evidence="1">
    <location>
        <begin position="67"/>
        <end position="92"/>
    </location>
</feature>
<dbReference type="EMBL" id="FO082278">
    <property type="protein sequence ID" value="CCO14332.1"/>
    <property type="molecule type" value="Genomic_DNA"/>
</dbReference>
<feature type="compositionally biased region" description="Acidic residues" evidence="1">
    <location>
        <begin position="469"/>
        <end position="482"/>
    </location>
</feature>
<feature type="compositionally biased region" description="Basic residues" evidence="1">
    <location>
        <begin position="670"/>
        <end position="691"/>
    </location>
</feature>
<evidence type="ECO:0000256" key="1">
    <source>
        <dbReference type="SAM" id="MobiDB-lite"/>
    </source>
</evidence>
<feature type="compositionally biased region" description="Basic and acidic residues" evidence="1">
    <location>
        <begin position="456"/>
        <end position="465"/>
    </location>
</feature>